<comment type="caution">
    <text evidence="2">The sequence shown here is derived from an EMBL/GenBank/DDBJ whole genome shotgun (WGS) entry which is preliminary data.</text>
</comment>
<organism evidence="2 3">
    <name type="scientific">Nonomuraea corallina</name>
    <dbReference type="NCBI Taxonomy" id="2989783"/>
    <lineage>
        <taxon>Bacteria</taxon>
        <taxon>Bacillati</taxon>
        <taxon>Actinomycetota</taxon>
        <taxon>Actinomycetes</taxon>
        <taxon>Streptosporangiales</taxon>
        <taxon>Streptosporangiaceae</taxon>
        <taxon>Nonomuraea</taxon>
    </lineage>
</organism>
<sequence>MRKLIAAAALAGSMTVTGLALAPAAQAAQVDTAPAATQASATAGTWGKYYSSNKKAYTYGKTWAFKGKVHTKWYGKEFTSKHGYVWFRYEYKNGRTGKHFYRWNGSAGHSWSKSNIKKLYTYTCWGGATKYCGSVHRIY</sequence>
<keyword evidence="1" id="KW-0732">Signal</keyword>
<evidence type="ECO:0000313" key="3">
    <source>
        <dbReference type="Proteomes" id="UP001144036"/>
    </source>
</evidence>
<feature type="signal peptide" evidence="1">
    <location>
        <begin position="1"/>
        <end position="27"/>
    </location>
</feature>
<dbReference type="Proteomes" id="UP001144036">
    <property type="component" value="Unassembled WGS sequence"/>
</dbReference>
<feature type="chain" id="PRO_5046901571" description="Lactococcin 972 family bacteriocin" evidence="1">
    <location>
        <begin position="28"/>
        <end position="139"/>
    </location>
</feature>
<keyword evidence="3" id="KW-1185">Reference proteome</keyword>
<dbReference type="RefSeq" id="WP_270155269.1">
    <property type="nucleotide sequence ID" value="NZ_JAPNNL010000043.1"/>
</dbReference>
<accession>A0ABT4SBA4</accession>
<proteinExistence type="predicted"/>
<reference evidence="2" key="1">
    <citation type="submission" date="2022-11" db="EMBL/GenBank/DDBJ databases">
        <title>Nonomuraea corallina sp. nov., a new species of the genus Nonomuraea isolated from sea side sediment in Thai sea.</title>
        <authorList>
            <person name="Ngamcharungchit C."/>
            <person name="Matsumoto A."/>
            <person name="Suriyachadkun C."/>
            <person name="Panbangred W."/>
            <person name="Inahashi Y."/>
            <person name="Intra B."/>
        </authorList>
    </citation>
    <scope>NUCLEOTIDE SEQUENCE</scope>
    <source>
        <strain evidence="2">MCN248</strain>
    </source>
</reference>
<name>A0ABT4SBA4_9ACTN</name>
<dbReference type="EMBL" id="JAPNNL010000043">
    <property type="protein sequence ID" value="MDA0634459.1"/>
    <property type="molecule type" value="Genomic_DNA"/>
</dbReference>
<evidence type="ECO:0008006" key="4">
    <source>
        <dbReference type="Google" id="ProtNLM"/>
    </source>
</evidence>
<gene>
    <name evidence="2" type="ORF">OUY22_13625</name>
</gene>
<evidence type="ECO:0000256" key="1">
    <source>
        <dbReference type="SAM" id="SignalP"/>
    </source>
</evidence>
<evidence type="ECO:0000313" key="2">
    <source>
        <dbReference type="EMBL" id="MDA0634459.1"/>
    </source>
</evidence>
<protein>
    <recommendedName>
        <fullName evidence="4">Lactococcin 972 family bacteriocin</fullName>
    </recommendedName>
</protein>